<accession>A0A5B0R2V0</accession>
<evidence type="ECO:0000313" key="2">
    <source>
        <dbReference type="Proteomes" id="UP000324748"/>
    </source>
</evidence>
<dbReference type="Proteomes" id="UP000324748">
    <property type="component" value="Unassembled WGS sequence"/>
</dbReference>
<organism evidence="1 2">
    <name type="scientific">Puccinia graminis f. sp. tritici</name>
    <dbReference type="NCBI Taxonomy" id="56615"/>
    <lineage>
        <taxon>Eukaryota</taxon>
        <taxon>Fungi</taxon>
        <taxon>Dikarya</taxon>
        <taxon>Basidiomycota</taxon>
        <taxon>Pucciniomycotina</taxon>
        <taxon>Pucciniomycetes</taxon>
        <taxon>Pucciniales</taxon>
        <taxon>Pucciniaceae</taxon>
        <taxon>Puccinia</taxon>
    </lineage>
</organism>
<dbReference type="AlphaFoldDB" id="A0A5B0R2V0"/>
<keyword evidence="2" id="KW-1185">Reference proteome</keyword>
<proteinExistence type="predicted"/>
<evidence type="ECO:0000313" key="1">
    <source>
        <dbReference type="EMBL" id="KAA1119877.1"/>
    </source>
</evidence>
<name>A0A5B0R2V0_PUCGR</name>
<sequence>MVTRISLSMTDFIIQLTIISGSLFPIHRCHASLITNGVSNEEPDLADYGPFTQRLVNSPIVAHNLSRVNIKRRTKVCKKINLVRQCRSSDSKSRKTRTL</sequence>
<comment type="caution">
    <text evidence="1">The sequence shown here is derived from an EMBL/GenBank/DDBJ whole genome shotgun (WGS) entry which is preliminary data.</text>
</comment>
<dbReference type="EMBL" id="VSWC01000001">
    <property type="protein sequence ID" value="KAA1119877.1"/>
    <property type="molecule type" value="Genomic_DNA"/>
</dbReference>
<protein>
    <submittedName>
        <fullName evidence="1">Uncharacterized protein</fullName>
    </submittedName>
</protein>
<gene>
    <name evidence="1" type="ORF">PGT21_035745</name>
</gene>
<reference evidence="1 2" key="1">
    <citation type="submission" date="2019-05" db="EMBL/GenBank/DDBJ databases">
        <title>Emergence of the Ug99 lineage of the wheat stem rust pathogen through somatic hybridization.</title>
        <authorList>
            <person name="Li F."/>
            <person name="Upadhyaya N.M."/>
            <person name="Sperschneider J."/>
            <person name="Matny O."/>
            <person name="Nguyen-Phuc H."/>
            <person name="Mago R."/>
            <person name="Raley C."/>
            <person name="Miller M.E."/>
            <person name="Silverstein K.A.T."/>
            <person name="Henningsen E."/>
            <person name="Hirsch C.D."/>
            <person name="Visser B."/>
            <person name="Pretorius Z.A."/>
            <person name="Steffenson B.J."/>
            <person name="Schwessinger B."/>
            <person name="Dodds P.N."/>
            <person name="Figueroa M."/>
        </authorList>
    </citation>
    <scope>NUCLEOTIDE SEQUENCE [LARGE SCALE GENOMIC DNA]</scope>
    <source>
        <strain evidence="1">21-0</strain>
    </source>
</reference>